<dbReference type="PANTHER" id="PTHR32196">
    <property type="entry name" value="ABC TRANSPORTER PERMEASE PROTEIN YPHD-RELATED-RELATED"/>
    <property type="match status" value="1"/>
</dbReference>
<keyword evidence="2" id="KW-1003">Cell membrane</keyword>
<comment type="subcellular location">
    <subcellularLocation>
        <location evidence="1">Cell membrane</location>
        <topology evidence="1">Multi-pass membrane protein</topology>
    </subcellularLocation>
</comment>
<feature type="transmembrane region" description="Helical" evidence="6">
    <location>
        <begin position="314"/>
        <end position="333"/>
    </location>
</feature>
<keyword evidence="3 6" id="KW-0812">Transmembrane</keyword>
<dbReference type="CDD" id="cd06579">
    <property type="entry name" value="TM_PBP1_transp_AraH_like"/>
    <property type="match status" value="1"/>
</dbReference>
<accession>A0ABV3ALS6</accession>
<evidence type="ECO:0000256" key="3">
    <source>
        <dbReference type="ARBA" id="ARBA00022692"/>
    </source>
</evidence>
<evidence type="ECO:0000256" key="6">
    <source>
        <dbReference type="SAM" id="Phobius"/>
    </source>
</evidence>
<feature type="transmembrane region" description="Helical" evidence="6">
    <location>
        <begin position="236"/>
        <end position="258"/>
    </location>
</feature>
<evidence type="ECO:0000313" key="8">
    <source>
        <dbReference type="Proteomes" id="UP001551011"/>
    </source>
</evidence>
<dbReference type="InterPro" id="IPR001851">
    <property type="entry name" value="ABC_transp_permease"/>
</dbReference>
<name>A0ABV3ALS6_9ACTN</name>
<feature type="transmembrane region" description="Helical" evidence="6">
    <location>
        <begin position="290"/>
        <end position="308"/>
    </location>
</feature>
<evidence type="ECO:0000256" key="4">
    <source>
        <dbReference type="ARBA" id="ARBA00022989"/>
    </source>
</evidence>
<keyword evidence="5 6" id="KW-0472">Membrane</keyword>
<reference evidence="7 8" key="1">
    <citation type="submission" date="2024-06" db="EMBL/GenBank/DDBJ databases">
        <title>The Natural Products Discovery Center: Release of the First 8490 Sequenced Strains for Exploring Actinobacteria Biosynthetic Diversity.</title>
        <authorList>
            <person name="Kalkreuter E."/>
            <person name="Kautsar S.A."/>
            <person name="Yang D."/>
            <person name="Bader C.D."/>
            <person name="Teijaro C.N."/>
            <person name="Fluegel L."/>
            <person name="Davis C.M."/>
            <person name="Simpson J.R."/>
            <person name="Lauterbach L."/>
            <person name="Steele A.D."/>
            <person name="Gui C."/>
            <person name="Meng S."/>
            <person name="Li G."/>
            <person name="Viehrig K."/>
            <person name="Ye F."/>
            <person name="Su P."/>
            <person name="Kiefer A.F."/>
            <person name="Nichols A."/>
            <person name="Cepeda A.J."/>
            <person name="Yan W."/>
            <person name="Fan B."/>
            <person name="Jiang Y."/>
            <person name="Adhikari A."/>
            <person name="Zheng C.-J."/>
            <person name="Schuster L."/>
            <person name="Cowan T.M."/>
            <person name="Smanski M.J."/>
            <person name="Chevrette M.G."/>
            <person name="De Carvalho L.P.S."/>
            <person name="Shen B."/>
        </authorList>
    </citation>
    <scope>NUCLEOTIDE SEQUENCE [LARGE SCALE GENOMIC DNA]</scope>
    <source>
        <strain evidence="7 8">NPDC020594</strain>
    </source>
</reference>
<feature type="transmembrane region" description="Helical" evidence="6">
    <location>
        <begin position="264"/>
        <end position="283"/>
    </location>
</feature>
<feature type="transmembrane region" description="Helical" evidence="6">
    <location>
        <begin position="145"/>
        <end position="163"/>
    </location>
</feature>
<protein>
    <submittedName>
        <fullName evidence="7">ABC transporter permease</fullName>
    </submittedName>
</protein>
<keyword evidence="8" id="KW-1185">Reference proteome</keyword>
<keyword evidence="4 6" id="KW-1133">Transmembrane helix</keyword>
<evidence type="ECO:0000256" key="1">
    <source>
        <dbReference type="ARBA" id="ARBA00004651"/>
    </source>
</evidence>
<feature type="transmembrane region" description="Helical" evidence="6">
    <location>
        <begin position="36"/>
        <end position="60"/>
    </location>
</feature>
<feature type="transmembrane region" description="Helical" evidence="6">
    <location>
        <begin position="183"/>
        <end position="205"/>
    </location>
</feature>
<organism evidence="7 8">
    <name type="scientific">Streptomyces flaveolus</name>
    <dbReference type="NCBI Taxonomy" id="67297"/>
    <lineage>
        <taxon>Bacteria</taxon>
        <taxon>Bacillati</taxon>
        <taxon>Actinomycetota</taxon>
        <taxon>Actinomycetes</taxon>
        <taxon>Kitasatosporales</taxon>
        <taxon>Streptomycetaceae</taxon>
        <taxon>Streptomyces</taxon>
    </lineage>
</organism>
<comment type="caution">
    <text evidence="7">The sequence shown here is derived from an EMBL/GenBank/DDBJ whole genome shotgun (WGS) entry which is preliminary data.</text>
</comment>
<dbReference type="Pfam" id="PF02653">
    <property type="entry name" value="BPD_transp_2"/>
    <property type="match status" value="1"/>
</dbReference>
<proteinExistence type="predicted"/>
<feature type="transmembrane region" description="Helical" evidence="6">
    <location>
        <begin position="116"/>
        <end position="138"/>
    </location>
</feature>
<dbReference type="Proteomes" id="UP001551011">
    <property type="component" value="Unassembled WGS sequence"/>
</dbReference>
<feature type="transmembrane region" description="Helical" evidence="6">
    <location>
        <begin position="66"/>
        <end position="85"/>
    </location>
</feature>
<gene>
    <name evidence="7" type="ORF">AB0H04_37485</name>
</gene>
<evidence type="ECO:0000256" key="5">
    <source>
        <dbReference type="ARBA" id="ARBA00023136"/>
    </source>
</evidence>
<evidence type="ECO:0000313" key="7">
    <source>
        <dbReference type="EMBL" id="MEU5712465.1"/>
    </source>
</evidence>
<sequence length="343" mass="35434">MSTPTTTTPSPATPSATVRTNMVAAALRRILIDRSLLLAVLLIAVLLVFGATVPYFFTFANLSGSTAYAVEVGLLALAESIVILTGRGAIDLSVGSMVSLAGMLFGLAATRWHLGLAGGVAVALLSGLAMGAVNGFLIARMRFPALIVTLATLYAFGAVPLVLTDTVPISELPSGLYGLTQYLAGIPMQVFVIYLPVIVIVWFALNRTGFGRRLYAVGTNDIAAQFAGLDVARTRFWAYTLSGLLSGLTAIVATARFASARPDAGVGMELMAITIAVLGGVAINGGEGKVSGVVLATFTVTVINNAMSVANFPAIWQVGALGVILLLAVLLNSTARRVFGGGR</sequence>
<feature type="transmembrane region" description="Helical" evidence="6">
    <location>
        <begin position="92"/>
        <end position="110"/>
    </location>
</feature>
<dbReference type="RefSeq" id="WP_359260561.1">
    <property type="nucleotide sequence ID" value="NZ_JBFAEG010000036.1"/>
</dbReference>
<dbReference type="EMBL" id="JBFAEG010000036">
    <property type="protein sequence ID" value="MEU5712465.1"/>
    <property type="molecule type" value="Genomic_DNA"/>
</dbReference>
<evidence type="ECO:0000256" key="2">
    <source>
        <dbReference type="ARBA" id="ARBA00022475"/>
    </source>
</evidence>